<feature type="region of interest" description="Disordered" evidence="1">
    <location>
        <begin position="1"/>
        <end position="44"/>
    </location>
</feature>
<sequence>MMAQHGTENLDTDSRIALNLHGGGEETRGNVSREKAESHGIDKGHIDEDEALRVSPCAWSRQVGMRISCTTFTECVSSTK</sequence>
<proteinExistence type="predicted"/>
<protein>
    <submittedName>
        <fullName evidence="2">Uncharacterized protein</fullName>
    </submittedName>
</protein>
<dbReference type="EMBL" id="JAIWYP010000014">
    <property type="protein sequence ID" value="KAH3707025.1"/>
    <property type="molecule type" value="Genomic_DNA"/>
</dbReference>
<evidence type="ECO:0000256" key="1">
    <source>
        <dbReference type="SAM" id="MobiDB-lite"/>
    </source>
</evidence>
<feature type="compositionally biased region" description="Basic and acidic residues" evidence="1">
    <location>
        <begin position="23"/>
        <end position="44"/>
    </location>
</feature>
<reference evidence="2" key="1">
    <citation type="journal article" date="2019" name="bioRxiv">
        <title>The Genome of the Zebra Mussel, Dreissena polymorpha: A Resource for Invasive Species Research.</title>
        <authorList>
            <person name="McCartney M.A."/>
            <person name="Auch B."/>
            <person name="Kono T."/>
            <person name="Mallez S."/>
            <person name="Zhang Y."/>
            <person name="Obille A."/>
            <person name="Becker A."/>
            <person name="Abrahante J.E."/>
            <person name="Garbe J."/>
            <person name="Badalamenti J.P."/>
            <person name="Herman A."/>
            <person name="Mangelson H."/>
            <person name="Liachko I."/>
            <person name="Sullivan S."/>
            <person name="Sone E.D."/>
            <person name="Koren S."/>
            <person name="Silverstein K.A.T."/>
            <person name="Beckman K.B."/>
            <person name="Gohl D.M."/>
        </authorList>
    </citation>
    <scope>NUCLEOTIDE SEQUENCE</scope>
    <source>
        <strain evidence="2">Duluth1</strain>
        <tissue evidence="2">Whole animal</tissue>
    </source>
</reference>
<dbReference type="Proteomes" id="UP000828390">
    <property type="component" value="Unassembled WGS sequence"/>
</dbReference>
<evidence type="ECO:0000313" key="3">
    <source>
        <dbReference type="Proteomes" id="UP000828390"/>
    </source>
</evidence>
<evidence type="ECO:0000313" key="2">
    <source>
        <dbReference type="EMBL" id="KAH3707025.1"/>
    </source>
</evidence>
<organism evidence="2 3">
    <name type="scientific">Dreissena polymorpha</name>
    <name type="common">Zebra mussel</name>
    <name type="synonym">Mytilus polymorpha</name>
    <dbReference type="NCBI Taxonomy" id="45954"/>
    <lineage>
        <taxon>Eukaryota</taxon>
        <taxon>Metazoa</taxon>
        <taxon>Spiralia</taxon>
        <taxon>Lophotrochozoa</taxon>
        <taxon>Mollusca</taxon>
        <taxon>Bivalvia</taxon>
        <taxon>Autobranchia</taxon>
        <taxon>Heteroconchia</taxon>
        <taxon>Euheterodonta</taxon>
        <taxon>Imparidentia</taxon>
        <taxon>Neoheterodontei</taxon>
        <taxon>Myida</taxon>
        <taxon>Dreissenoidea</taxon>
        <taxon>Dreissenidae</taxon>
        <taxon>Dreissena</taxon>
    </lineage>
</organism>
<gene>
    <name evidence="2" type="ORF">DPMN_066418</name>
</gene>
<name>A0A9D3YTF9_DREPO</name>
<dbReference type="AlphaFoldDB" id="A0A9D3YTF9"/>
<keyword evidence="3" id="KW-1185">Reference proteome</keyword>
<reference evidence="2" key="2">
    <citation type="submission" date="2020-11" db="EMBL/GenBank/DDBJ databases">
        <authorList>
            <person name="McCartney M.A."/>
            <person name="Auch B."/>
            <person name="Kono T."/>
            <person name="Mallez S."/>
            <person name="Becker A."/>
            <person name="Gohl D.M."/>
            <person name="Silverstein K.A.T."/>
            <person name="Koren S."/>
            <person name="Bechman K.B."/>
            <person name="Herman A."/>
            <person name="Abrahante J.E."/>
            <person name="Garbe J."/>
        </authorList>
    </citation>
    <scope>NUCLEOTIDE SEQUENCE</scope>
    <source>
        <strain evidence="2">Duluth1</strain>
        <tissue evidence="2">Whole animal</tissue>
    </source>
</reference>
<accession>A0A9D3YTF9</accession>
<comment type="caution">
    <text evidence="2">The sequence shown here is derived from an EMBL/GenBank/DDBJ whole genome shotgun (WGS) entry which is preliminary data.</text>
</comment>